<reference evidence="3" key="1">
    <citation type="submission" date="2021-01" db="EMBL/GenBank/DDBJ databases">
        <authorList>
            <person name="Corre E."/>
            <person name="Pelletier E."/>
            <person name="Niang G."/>
            <person name="Scheremetjew M."/>
            <person name="Finn R."/>
            <person name="Kale V."/>
            <person name="Holt S."/>
            <person name="Cochrane G."/>
            <person name="Meng A."/>
            <person name="Brown T."/>
            <person name="Cohen L."/>
        </authorList>
    </citation>
    <scope>NUCLEOTIDE SEQUENCE</scope>
    <source>
        <strain evidence="3">CCMP3328</strain>
    </source>
</reference>
<proteinExistence type="predicted"/>
<gene>
    <name evidence="3" type="ORF">CAUS1442_LOCUS3038</name>
    <name evidence="4" type="ORF">CAUS1442_LOCUS3039</name>
</gene>
<evidence type="ECO:0000313" key="4">
    <source>
        <dbReference type="EMBL" id="CAD8330940.1"/>
    </source>
</evidence>
<feature type="region of interest" description="Disordered" evidence="1">
    <location>
        <begin position="35"/>
        <end position="104"/>
    </location>
</feature>
<keyword evidence="2" id="KW-1133">Transmembrane helix</keyword>
<feature type="compositionally biased region" description="Basic and acidic residues" evidence="1">
    <location>
        <begin position="41"/>
        <end position="56"/>
    </location>
</feature>
<feature type="compositionally biased region" description="Polar residues" evidence="1">
    <location>
        <begin position="57"/>
        <end position="75"/>
    </location>
</feature>
<accession>A0A6T6ET08</accession>
<protein>
    <recommendedName>
        <fullName evidence="5">Transmembrane protein</fullName>
    </recommendedName>
</protein>
<organism evidence="3">
    <name type="scientific">Craspedostauros australis</name>
    <dbReference type="NCBI Taxonomy" id="1486917"/>
    <lineage>
        <taxon>Eukaryota</taxon>
        <taxon>Sar</taxon>
        <taxon>Stramenopiles</taxon>
        <taxon>Ochrophyta</taxon>
        <taxon>Bacillariophyta</taxon>
        <taxon>Bacillariophyceae</taxon>
        <taxon>Bacillariophycidae</taxon>
        <taxon>Naviculales</taxon>
        <taxon>Naviculaceae</taxon>
        <taxon>Craspedostauros</taxon>
    </lineage>
</organism>
<evidence type="ECO:0000256" key="2">
    <source>
        <dbReference type="SAM" id="Phobius"/>
    </source>
</evidence>
<evidence type="ECO:0000256" key="1">
    <source>
        <dbReference type="SAM" id="MobiDB-lite"/>
    </source>
</evidence>
<sequence length="104" mass="11960">MMDGSPLSSLLLPRIALSCFALFCFVSITTHAFTRKKHNRNAPETRRRDIKWRDLMDQSSSTGATTSNNHPQQQHPFPRPLFQQNKQTNILSHHTHSTIDCPYV</sequence>
<name>A0A6T6ET08_9STRA</name>
<evidence type="ECO:0008006" key="5">
    <source>
        <dbReference type="Google" id="ProtNLM"/>
    </source>
</evidence>
<feature type="compositionally biased region" description="Polar residues" evidence="1">
    <location>
        <begin position="82"/>
        <end position="92"/>
    </location>
</feature>
<dbReference type="AlphaFoldDB" id="A0A6T6ET08"/>
<keyword evidence="2" id="KW-0812">Transmembrane</keyword>
<evidence type="ECO:0000313" key="3">
    <source>
        <dbReference type="EMBL" id="CAD8330939.1"/>
    </source>
</evidence>
<dbReference type="EMBL" id="HBEF01004923">
    <property type="protein sequence ID" value="CAD8330939.1"/>
    <property type="molecule type" value="Transcribed_RNA"/>
</dbReference>
<feature type="transmembrane region" description="Helical" evidence="2">
    <location>
        <begin position="12"/>
        <end position="33"/>
    </location>
</feature>
<dbReference type="EMBL" id="HBEF01004924">
    <property type="protein sequence ID" value="CAD8330940.1"/>
    <property type="molecule type" value="Transcribed_RNA"/>
</dbReference>
<keyword evidence="2" id="KW-0472">Membrane</keyword>